<reference evidence="1" key="1">
    <citation type="submission" date="2019-01" db="EMBL/GenBank/DDBJ databases">
        <authorList>
            <person name="Lista F."/>
            <person name="Anselmo A."/>
        </authorList>
    </citation>
    <scope>NUCLEOTIDE SEQUENCE</scope>
    <source>
        <strain evidence="1">2S</strain>
    </source>
</reference>
<name>A0A483NYI7_KLEPN</name>
<gene>
    <name evidence="1" type="ORF">ETF11_14595</name>
</gene>
<dbReference type="EMBL" id="SDCU01000015">
    <property type="protein sequence ID" value="TCY04450.1"/>
    <property type="molecule type" value="Genomic_DNA"/>
</dbReference>
<dbReference type="AlphaFoldDB" id="A0A483NYI7"/>
<evidence type="ECO:0000313" key="1">
    <source>
        <dbReference type="EMBL" id="TCY04450.1"/>
    </source>
</evidence>
<protein>
    <submittedName>
        <fullName evidence="1">Uncharacterized protein</fullName>
    </submittedName>
</protein>
<organism evidence="1">
    <name type="scientific">Klebsiella pneumoniae</name>
    <dbReference type="NCBI Taxonomy" id="573"/>
    <lineage>
        <taxon>Bacteria</taxon>
        <taxon>Pseudomonadati</taxon>
        <taxon>Pseudomonadota</taxon>
        <taxon>Gammaproteobacteria</taxon>
        <taxon>Enterobacterales</taxon>
        <taxon>Enterobacteriaceae</taxon>
        <taxon>Klebsiella/Raoultella group</taxon>
        <taxon>Klebsiella</taxon>
        <taxon>Klebsiella pneumoniae complex</taxon>
    </lineage>
</organism>
<sequence>MATKGPYEIRKNLELASGDILYREAGVYDTTLGLIDFGDTSLGGGKTEGYTENDQIRNVCYVDDYAYPNMAMLYDGGGIRVDEHNGSKITLPESFIIPATCTKQLVRMWFKLPTSDIGDTTVLYNNQLLVIGGTYASNQSLTYLGANNKADGTLNNMVVGGFGVGVDSGSAIANAVKTGQVVQLAWLATKIDDKFVSFRVFANGAYVADLTPVAFGSRPASIPVRQLNNKGASEKSVRNTTYRVAIDDLTDSALDPADIVAMDYSCNRTRFS</sequence>
<accession>A0A483NYI7</accession>
<comment type="caution">
    <text evidence="1">The sequence shown here is derived from an EMBL/GenBank/DDBJ whole genome shotgun (WGS) entry which is preliminary data.</text>
</comment>
<dbReference type="RefSeq" id="WP_023325173.1">
    <property type="nucleotide sequence ID" value="NZ_CAAGTA010000004.1"/>
</dbReference>
<proteinExistence type="predicted"/>